<proteinExistence type="predicted"/>
<name>A0AAV8VU76_9CUCU</name>
<evidence type="ECO:0008006" key="3">
    <source>
        <dbReference type="Google" id="ProtNLM"/>
    </source>
</evidence>
<dbReference type="AlphaFoldDB" id="A0AAV8VU76"/>
<dbReference type="Proteomes" id="UP001159042">
    <property type="component" value="Unassembled WGS sequence"/>
</dbReference>
<dbReference type="EMBL" id="JANEYG010000031">
    <property type="protein sequence ID" value="KAJ8917695.1"/>
    <property type="molecule type" value="Genomic_DNA"/>
</dbReference>
<comment type="caution">
    <text evidence="1">The sequence shown here is derived from an EMBL/GenBank/DDBJ whole genome shotgun (WGS) entry which is preliminary data.</text>
</comment>
<gene>
    <name evidence="1" type="ORF">NQ315_005142</name>
</gene>
<evidence type="ECO:0000313" key="1">
    <source>
        <dbReference type="EMBL" id="KAJ8917695.1"/>
    </source>
</evidence>
<evidence type="ECO:0000313" key="2">
    <source>
        <dbReference type="Proteomes" id="UP001159042"/>
    </source>
</evidence>
<sequence length="322" mass="36892">MYMFGLGDKQSILFVKLKIPIKHVAVVDDLWEDLGKQFKQYLKSKGIALSYQRKLPRVEHKTRDIEKNVVLNQYIQHPVSFKGEFIQPKAFGNNNPYFIYSYTVNLADVKTYISVESIRDMDHANLGLHRFWSLDGLVESGELFETLSFLLLAKRSRSRGGCFLGRLQGGKKRVQEGVKTQQKVCPLCPECGEGEDTPIHLLGHCIAFGRLRHKVFGTGELQGEEMSSSLPWTKILTFIRASGRLEEGNRRNVDRCRSAKIEKFMDLCPSKNLSLLASMMRFLTSTDNKKREVCNAHKQTGLIYFAIYYIKSLLSVVDKRDR</sequence>
<reference evidence="1 2" key="1">
    <citation type="journal article" date="2023" name="Insect Mol. Biol.">
        <title>Genome sequencing provides insights into the evolution of gene families encoding plant cell wall-degrading enzymes in longhorned beetles.</title>
        <authorList>
            <person name="Shin N.R."/>
            <person name="Okamura Y."/>
            <person name="Kirsch R."/>
            <person name="Pauchet Y."/>
        </authorList>
    </citation>
    <scope>NUCLEOTIDE SEQUENCE [LARGE SCALE GENOMIC DNA]</scope>
    <source>
        <strain evidence="1">EAD_L_NR</strain>
    </source>
</reference>
<accession>A0AAV8VU76</accession>
<organism evidence="1 2">
    <name type="scientific">Exocentrus adspersus</name>
    <dbReference type="NCBI Taxonomy" id="1586481"/>
    <lineage>
        <taxon>Eukaryota</taxon>
        <taxon>Metazoa</taxon>
        <taxon>Ecdysozoa</taxon>
        <taxon>Arthropoda</taxon>
        <taxon>Hexapoda</taxon>
        <taxon>Insecta</taxon>
        <taxon>Pterygota</taxon>
        <taxon>Neoptera</taxon>
        <taxon>Endopterygota</taxon>
        <taxon>Coleoptera</taxon>
        <taxon>Polyphaga</taxon>
        <taxon>Cucujiformia</taxon>
        <taxon>Chrysomeloidea</taxon>
        <taxon>Cerambycidae</taxon>
        <taxon>Lamiinae</taxon>
        <taxon>Acanthocinini</taxon>
        <taxon>Exocentrus</taxon>
    </lineage>
</organism>
<protein>
    <recommendedName>
        <fullName evidence="3">Reverse transcriptase zinc-binding domain-containing protein</fullName>
    </recommendedName>
</protein>
<keyword evidence="2" id="KW-1185">Reference proteome</keyword>